<reference evidence="1 3" key="1">
    <citation type="journal article" date="2017" name="Nature">
        <title>The sunflower genome provides insights into oil metabolism, flowering and Asterid evolution.</title>
        <authorList>
            <person name="Badouin H."/>
            <person name="Gouzy J."/>
            <person name="Grassa C.J."/>
            <person name="Murat F."/>
            <person name="Staton S.E."/>
            <person name="Cottret L."/>
            <person name="Lelandais-Briere C."/>
            <person name="Owens G.L."/>
            <person name="Carrere S."/>
            <person name="Mayjonade B."/>
            <person name="Legrand L."/>
            <person name="Gill N."/>
            <person name="Kane N.C."/>
            <person name="Bowers J.E."/>
            <person name="Hubner S."/>
            <person name="Bellec A."/>
            <person name="Berard A."/>
            <person name="Berges H."/>
            <person name="Blanchet N."/>
            <person name="Boniface M.C."/>
            <person name="Brunel D."/>
            <person name="Catrice O."/>
            <person name="Chaidir N."/>
            <person name="Claudel C."/>
            <person name="Donnadieu C."/>
            <person name="Faraut T."/>
            <person name="Fievet G."/>
            <person name="Helmstetter N."/>
            <person name="King M."/>
            <person name="Knapp S.J."/>
            <person name="Lai Z."/>
            <person name="Le Paslier M.C."/>
            <person name="Lippi Y."/>
            <person name="Lorenzon L."/>
            <person name="Mandel J.R."/>
            <person name="Marage G."/>
            <person name="Marchand G."/>
            <person name="Marquand E."/>
            <person name="Bret-Mestries E."/>
            <person name="Morien E."/>
            <person name="Nambeesan S."/>
            <person name="Nguyen T."/>
            <person name="Pegot-Espagnet P."/>
            <person name="Pouilly N."/>
            <person name="Raftis F."/>
            <person name="Sallet E."/>
            <person name="Schiex T."/>
            <person name="Thomas J."/>
            <person name="Vandecasteele C."/>
            <person name="Vares D."/>
            <person name="Vear F."/>
            <person name="Vautrin S."/>
            <person name="Crespi M."/>
            <person name="Mangin B."/>
            <person name="Burke J.M."/>
            <person name="Salse J."/>
            <person name="Munos S."/>
            <person name="Vincourt P."/>
            <person name="Rieseberg L.H."/>
            <person name="Langlade N.B."/>
        </authorList>
    </citation>
    <scope>NUCLEOTIDE SEQUENCE [LARGE SCALE GENOMIC DNA]</scope>
    <source>
        <strain evidence="3">cv. SF193</strain>
        <tissue evidence="1">Leaves</tissue>
    </source>
</reference>
<protein>
    <submittedName>
        <fullName evidence="2">Uncharacterized protein</fullName>
    </submittedName>
</protein>
<proteinExistence type="predicted"/>
<reference evidence="2" key="2">
    <citation type="submission" date="2017-02" db="EMBL/GenBank/DDBJ databases">
        <title>Sunflower complete genome.</title>
        <authorList>
            <person name="Langlade N."/>
            <person name="Munos S."/>
        </authorList>
    </citation>
    <scope>NUCLEOTIDE SEQUENCE [LARGE SCALE GENOMIC DNA]</scope>
    <source>
        <tissue evidence="2">Leaves</tissue>
    </source>
</reference>
<reference evidence="1" key="3">
    <citation type="submission" date="2020-06" db="EMBL/GenBank/DDBJ databases">
        <title>Helianthus annuus Genome sequencing and assembly Release 2.</title>
        <authorList>
            <person name="Gouzy J."/>
            <person name="Langlade N."/>
            <person name="Munos S."/>
        </authorList>
    </citation>
    <scope>NUCLEOTIDE SEQUENCE</scope>
    <source>
        <tissue evidence="1">Leaves</tissue>
    </source>
</reference>
<organism evidence="2 3">
    <name type="scientific">Helianthus annuus</name>
    <name type="common">Common sunflower</name>
    <dbReference type="NCBI Taxonomy" id="4232"/>
    <lineage>
        <taxon>Eukaryota</taxon>
        <taxon>Viridiplantae</taxon>
        <taxon>Streptophyta</taxon>
        <taxon>Embryophyta</taxon>
        <taxon>Tracheophyta</taxon>
        <taxon>Spermatophyta</taxon>
        <taxon>Magnoliopsida</taxon>
        <taxon>eudicotyledons</taxon>
        <taxon>Gunneridae</taxon>
        <taxon>Pentapetalae</taxon>
        <taxon>asterids</taxon>
        <taxon>campanulids</taxon>
        <taxon>Asterales</taxon>
        <taxon>Asteraceae</taxon>
        <taxon>Asteroideae</taxon>
        <taxon>Heliantheae alliance</taxon>
        <taxon>Heliantheae</taxon>
        <taxon>Helianthus</taxon>
    </lineage>
</organism>
<accession>A0A251RZQ1</accession>
<name>A0A251RZQ1_HELAN</name>
<dbReference type="EMBL" id="CM007905">
    <property type="protein sequence ID" value="OTF91693.1"/>
    <property type="molecule type" value="Genomic_DNA"/>
</dbReference>
<dbReference type="EMBL" id="MNCJ02000331">
    <property type="protein sequence ID" value="KAF5760171.1"/>
    <property type="molecule type" value="Genomic_DNA"/>
</dbReference>
<sequence>MTARHYAHADISRRRSRIIIRALSHVVAGIEDTNSARKHYNLPPTCGASKLYTRSLGIHGACTGRRGCCGQGL</sequence>
<gene>
    <name evidence="2" type="ORF">HannXRQ_Chr16g0513671</name>
    <name evidence="1" type="ORF">HanXRQr2_Chr16g0750231</name>
</gene>
<evidence type="ECO:0000313" key="3">
    <source>
        <dbReference type="Proteomes" id="UP000215914"/>
    </source>
</evidence>
<dbReference type="InParanoid" id="A0A251RZQ1"/>
<evidence type="ECO:0000313" key="1">
    <source>
        <dbReference type="EMBL" id="KAF5760171.1"/>
    </source>
</evidence>
<dbReference type="Gramene" id="mRNA:HanXRQr2_Chr16g0750231">
    <property type="protein sequence ID" value="mRNA:HanXRQr2_Chr16g0750231"/>
    <property type="gene ID" value="HanXRQr2_Chr16g0750231"/>
</dbReference>
<dbReference type="AlphaFoldDB" id="A0A251RZQ1"/>
<keyword evidence="3" id="KW-1185">Reference proteome</keyword>
<dbReference type="Proteomes" id="UP000215914">
    <property type="component" value="Chromosome 16"/>
</dbReference>
<evidence type="ECO:0000313" key="2">
    <source>
        <dbReference type="EMBL" id="OTF91693.1"/>
    </source>
</evidence>